<feature type="binding site" evidence="9">
    <location>
        <position position="428"/>
    </location>
    <ligand>
        <name>Mg(2+)</name>
        <dbReference type="ChEBI" id="CHEBI:18420"/>
        <label>1</label>
    </ligand>
</feature>
<evidence type="ECO:0000256" key="4">
    <source>
        <dbReference type="ARBA" id="ARBA00022741"/>
    </source>
</evidence>
<feature type="domain" description="Aminoacyl-transfer RNA synthetases class-II family profile" evidence="12">
    <location>
        <begin position="158"/>
        <end position="508"/>
    </location>
</feature>
<dbReference type="Pfam" id="PF01336">
    <property type="entry name" value="tRNA_anti-codon"/>
    <property type="match status" value="1"/>
</dbReference>
<comment type="subunit">
    <text evidence="9">Homodimer.</text>
</comment>
<keyword evidence="2 9" id="KW-0436">Ligase</keyword>
<dbReference type="SUPFAM" id="SSF50249">
    <property type="entry name" value="Nucleic acid-binding proteins"/>
    <property type="match status" value="1"/>
</dbReference>
<keyword evidence="6 9" id="KW-0648">Protein biosynthesis</keyword>
<evidence type="ECO:0000259" key="12">
    <source>
        <dbReference type="PROSITE" id="PS50862"/>
    </source>
</evidence>
<keyword evidence="9 10" id="KW-0460">Magnesium</keyword>
<comment type="cofactor">
    <cofactor evidence="9 10">
        <name>Mg(2+)</name>
        <dbReference type="ChEBI" id="CHEBI:18420"/>
    </cofactor>
    <text evidence="9 10">Binds 3 Mg(2+) ions per subunit.</text>
</comment>
<dbReference type="GO" id="GO:0005829">
    <property type="term" value="C:cytosol"/>
    <property type="evidence" value="ECO:0007669"/>
    <property type="project" value="TreeGrafter"/>
</dbReference>
<dbReference type="NCBIfam" id="NF001756">
    <property type="entry name" value="PRK00484.1"/>
    <property type="match status" value="1"/>
</dbReference>
<comment type="subcellular location">
    <subcellularLocation>
        <location evidence="9">Cytoplasm</location>
    </subcellularLocation>
</comment>
<keyword evidence="3 9" id="KW-0479">Metal-binding</keyword>
<keyword evidence="9" id="KW-0963">Cytoplasm</keyword>
<keyword evidence="14" id="KW-1185">Reference proteome</keyword>
<dbReference type="STRING" id="1550231.SAMN05660662_2702"/>
<keyword evidence="4 9" id="KW-0547">Nucleotide-binding</keyword>
<dbReference type="GO" id="GO:0005524">
    <property type="term" value="F:ATP binding"/>
    <property type="evidence" value="ECO:0007669"/>
    <property type="project" value="UniProtKB-UniRule"/>
</dbReference>
<dbReference type="GO" id="GO:0000287">
    <property type="term" value="F:magnesium ion binding"/>
    <property type="evidence" value="ECO:0007669"/>
    <property type="project" value="UniProtKB-UniRule"/>
</dbReference>
<dbReference type="SUPFAM" id="SSF55681">
    <property type="entry name" value="Class II aaRS and biotin synthetases"/>
    <property type="match status" value="1"/>
</dbReference>
<feature type="region of interest" description="Disordered" evidence="11">
    <location>
        <begin position="1"/>
        <end position="26"/>
    </location>
</feature>
<keyword evidence="7 9" id="KW-0030">Aminoacyl-tRNA synthetase</keyword>
<dbReference type="InterPro" id="IPR004365">
    <property type="entry name" value="NA-bd_OB_tRNA"/>
</dbReference>
<protein>
    <recommendedName>
        <fullName evidence="9">Lysine--tRNA ligase</fullName>
        <ecNumber evidence="9">6.1.1.6</ecNumber>
    </recommendedName>
    <alternativeName>
        <fullName evidence="9">Lysyl-tRNA synthetase</fullName>
        <shortName evidence="9">LysRS</shortName>
    </alternativeName>
</protein>
<accession>A0A1G7MGJ2</accession>
<dbReference type="InterPro" id="IPR018149">
    <property type="entry name" value="Lys-tRNA-synth_II_C"/>
</dbReference>
<dbReference type="PANTHER" id="PTHR42918:SF15">
    <property type="entry name" value="LYSINE--TRNA LIGASE, CHLOROPLASTIC_MITOCHONDRIAL"/>
    <property type="match status" value="1"/>
</dbReference>
<dbReference type="Gene3D" id="2.40.50.140">
    <property type="entry name" value="Nucleic acid-binding proteins"/>
    <property type="match status" value="1"/>
</dbReference>
<dbReference type="CDD" id="cd04322">
    <property type="entry name" value="LysRS_N"/>
    <property type="match status" value="1"/>
</dbReference>
<dbReference type="NCBIfam" id="TIGR00499">
    <property type="entry name" value="lysS_bact"/>
    <property type="match status" value="1"/>
</dbReference>
<dbReference type="AlphaFoldDB" id="A0A1G7MGJ2"/>
<dbReference type="GO" id="GO:0000049">
    <property type="term" value="F:tRNA binding"/>
    <property type="evidence" value="ECO:0007669"/>
    <property type="project" value="TreeGrafter"/>
</dbReference>
<comment type="similarity">
    <text evidence="1 9">Belongs to the class-II aminoacyl-tRNA synthetase family.</text>
</comment>
<dbReference type="PROSITE" id="PS50862">
    <property type="entry name" value="AA_TRNA_LIGASE_II"/>
    <property type="match status" value="1"/>
</dbReference>
<reference evidence="14" key="1">
    <citation type="submission" date="2016-10" db="EMBL/GenBank/DDBJ databases">
        <authorList>
            <person name="Varghese N."/>
            <person name="Submissions S."/>
        </authorList>
    </citation>
    <scope>NUCLEOTIDE SEQUENCE [LARGE SCALE GENOMIC DNA]</scope>
    <source>
        <strain evidence="14">DSM 44268</strain>
    </source>
</reference>
<dbReference type="InterPro" id="IPR004364">
    <property type="entry name" value="Aa-tRNA-synt_II"/>
</dbReference>
<gene>
    <name evidence="9" type="primary">lysS</name>
    <name evidence="13" type="ORF">SAMN05660662_2702</name>
</gene>
<dbReference type="OrthoDB" id="9801152at2"/>
<feature type="binding site" evidence="9">
    <location>
        <position position="421"/>
    </location>
    <ligand>
        <name>Mg(2+)</name>
        <dbReference type="ChEBI" id="CHEBI:18420"/>
        <label>1</label>
    </ligand>
</feature>
<evidence type="ECO:0000256" key="8">
    <source>
        <dbReference type="ARBA" id="ARBA00048573"/>
    </source>
</evidence>
<dbReference type="Pfam" id="PF00152">
    <property type="entry name" value="tRNA-synt_2"/>
    <property type="match status" value="1"/>
</dbReference>
<dbReference type="HAMAP" id="MF_00252">
    <property type="entry name" value="Lys_tRNA_synth_class2"/>
    <property type="match status" value="1"/>
</dbReference>
<dbReference type="PANTHER" id="PTHR42918">
    <property type="entry name" value="LYSYL-TRNA SYNTHETASE"/>
    <property type="match status" value="1"/>
</dbReference>
<sequence length="512" mass="56513">MNDGPNGPSDGLPDETDGGVDELPEQMRVRRAKLDRLRESGIDPYPVTVPRTTTLAAVRAAHPDLEPDSMTGEQVGVTGRVIFFRNTGKLCFATLREGDAELQVMLSRDRVGEESLAAWKADVDLGDHVLVTGEVGTSRRGELSVFADSWQLTAKALRPLPVAHKPMSEELRVRRRYVDLIVRDEARRTVRQRATVMSSLRAGLTARGYLEVETPMLQTVHGGAAARPFRTHMNAFDLDLYLRIAPELFLKRCIVGGLDRVFEINRNFRNEGADSSHSPEFAMLEAYQAYADYQEMATVTRELIQDASVALFGDHTARHHDGTEVDLSGEWPQVPLYTAVSEAVGEEITPETPIDALRAVAERHDVGVDPHWLPGKVVEEIFEALVQDSLQAPTFVIDYPVDTSPLTRAHRSTPGLAEKWDLYIGGIERATAYSELVDPVVQRERFTAQAVLAAAGDPEAMALDEDFLEALEYGMPPTGGMGMGMDRLMMTLTGLGIRETILFPLVRPLSPS</sequence>
<evidence type="ECO:0000256" key="11">
    <source>
        <dbReference type="SAM" id="MobiDB-lite"/>
    </source>
</evidence>
<evidence type="ECO:0000256" key="7">
    <source>
        <dbReference type="ARBA" id="ARBA00023146"/>
    </source>
</evidence>
<proteinExistence type="inferred from homology"/>
<evidence type="ECO:0000256" key="6">
    <source>
        <dbReference type="ARBA" id="ARBA00022917"/>
    </source>
</evidence>
<keyword evidence="5 9" id="KW-0067">ATP-binding</keyword>
<dbReference type="PRINTS" id="PR00982">
    <property type="entry name" value="TRNASYNTHLYS"/>
</dbReference>
<dbReference type="Proteomes" id="UP000199406">
    <property type="component" value="Unassembled WGS sequence"/>
</dbReference>
<evidence type="ECO:0000256" key="2">
    <source>
        <dbReference type="ARBA" id="ARBA00022598"/>
    </source>
</evidence>
<evidence type="ECO:0000256" key="3">
    <source>
        <dbReference type="ARBA" id="ARBA00022723"/>
    </source>
</evidence>
<dbReference type="EC" id="6.1.1.6" evidence="9"/>
<evidence type="ECO:0000256" key="9">
    <source>
        <dbReference type="HAMAP-Rule" id="MF_00252"/>
    </source>
</evidence>
<dbReference type="GO" id="GO:0006430">
    <property type="term" value="P:lysyl-tRNA aminoacylation"/>
    <property type="evidence" value="ECO:0007669"/>
    <property type="project" value="UniProtKB-UniRule"/>
</dbReference>
<organism evidence="13 14">
    <name type="scientific">Blastococcus aurantiacus</name>
    <dbReference type="NCBI Taxonomy" id="1550231"/>
    <lineage>
        <taxon>Bacteria</taxon>
        <taxon>Bacillati</taxon>
        <taxon>Actinomycetota</taxon>
        <taxon>Actinomycetes</taxon>
        <taxon>Geodermatophilales</taxon>
        <taxon>Geodermatophilaceae</taxon>
        <taxon>Blastococcus</taxon>
    </lineage>
</organism>
<evidence type="ECO:0000313" key="14">
    <source>
        <dbReference type="Proteomes" id="UP000199406"/>
    </source>
</evidence>
<dbReference type="EMBL" id="FNBT01000005">
    <property type="protein sequence ID" value="SDF60837.1"/>
    <property type="molecule type" value="Genomic_DNA"/>
</dbReference>
<evidence type="ECO:0000256" key="10">
    <source>
        <dbReference type="RuleBase" id="RU000336"/>
    </source>
</evidence>
<name>A0A1G7MGJ2_9ACTN</name>
<feature type="compositionally biased region" description="Acidic residues" evidence="11">
    <location>
        <begin position="12"/>
        <end position="24"/>
    </location>
</feature>
<dbReference type="GO" id="GO:0004824">
    <property type="term" value="F:lysine-tRNA ligase activity"/>
    <property type="evidence" value="ECO:0007669"/>
    <property type="project" value="UniProtKB-UniRule"/>
</dbReference>
<dbReference type="InterPro" id="IPR045864">
    <property type="entry name" value="aa-tRNA-synth_II/BPL/LPL"/>
</dbReference>
<evidence type="ECO:0000313" key="13">
    <source>
        <dbReference type="EMBL" id="SDF60837.1"/>
    </source>
</evidence>
<dbReference type="InterPro" id="IPR044136">
    <property type="entry name" value="Lys-tRNA-ligase_II_N"/>
</dbReference>
<dbReference type="FunFam" id="2.40.50.140:FF:000024">
    <property type="entry name" value="Lysine--tRNA ligase"/>
    <property type="match status" value="1"/>
</dbReference>
<dbReference type="Gene3D" id="3.30.930.10">
    <property type="entry name" value="Bira Bifunctional Protein, Domain 2"/>
    <property type="match status" value="1"/>
</dbReference>
<dbReference type="InterPro" id="IPR002313">
    <property type="entry name" value="Lys-tRNA-ligase_II"/>
</dbReference>
<dbReference type="NCBIfam" id="NF002821">
    <property type="entry name" value="PRK02983.1"/>
    <property type="match status" value="1"/>
</dbReference>
<evidence type="ECO:0000256" key="1">
    <source>
        <dbReference type="ARBA" id="ARBA00008226"/>
    </source>
</evidence>
<comment type="catalytic activity">
    <reaction evidence="8 9 10">
        <text>tRNA(Lys) + L-lysine + ATP = L-lysyl-tRNA(Lys) + AMP + diphosphate</text>
        <dbReference type="Rhea" id="RHEA:20792"/>
        <dbReference type="Rhea" id="RHEA-COMP:9696"/>
        <dbReference type="Rhea" id="RHEA-COMP:9697"/>
        <dbReference type="ChEBI" id="CHEBI:30616"/>
        <dbReference type="ChEBI" id="CHEBI:32551"/>
        <dbReference type="ChEBI" id="CHEBI:33019"/>
        <dbReference type="ChEBI" id="CHEBI:78442"/>
        <dbReference type="ChEBI" id="CHEBI:78529"/>
        <dbReference type="ChEBI" id="CHEBI:456215"/>
        <dbReference type="EC" id="6.1.1.6"/>
    </reaction>
</comment>
<evidence type="ECO:0000256" key="5">
    <source>
        <dbReference type="ARBA" id="ARBA00022840"/>
    </source>
</evidence>
<feature type="binding site" evidence="9">
    <location>
        <position position="428"/>
    </location>
    <ligand>
        <name>Mg(2+)</name>
        <dbReference type="ChEBI" id="CHEBI:18420"/>
        <label>2</label>
    </ligand>
</feature>
<dbReference type="InterPro" id="IPR012340">
    <property type="entry name" value="NA-bd_OB-fold"/>
</dbReference>
<dbReference type="RefSeq" id="WP_091767454.1">
    <property type="nucleotide sequence ID" value="NZ_FNBT01000005.1"/>
</dbReference>
<dbReference type="InterPro" id="IPR006195">
    <property type="entry name" value="aa-tRNA-synth_II"/>
</dbReference>